<accession>A0A8J3NJY1</accession>
<gene>
    <name evidence="2" type="ORF">Cba03nite_22640</name>
</gene>
<dbReference type="AlphaFoldDB" id="A0A8J3NJY1"/>
<evidence type="ECO:0000313" key="2">
    <source>
        <dbReference type="EMBL" id="GIF80915.1"/>
    </source>
</evidence>
<dbReference type="InterPro" id="IPR009492">
    <property type="entry name" value="TniQ"/>
</dbReference>
<reference evidence="2 3" key="1">
    <citation type="submission" date="2021-01" db="EMBL/GenBank/DDBJ databases">
        <title>Whole genome shotgun sequence of Catellatospora bangladeshensis NBRC 107357.</title>
        <authorList>
            <person name="Komaki H."/>
            <person name="Tamura T."/>
        </authorList>
    </citation>
    <scope>NUCLEOTIDE SEQUENCE [LARGE SCALE GENOMIC DNA]</scope>
    <source>
        <strain evidence="2 3">NBRC 107357</strain>
    </source>
</reference>
<evidence type="ECO:0000259" key="1">
    <source>
        <dbReference type="Pfam" id="PF06527"/>
    </source>
</evidence>
<organism evidence="2 3">
    <name type="scientific">Catellatospora bangladeshensis</name>
    <dbReference type="NCBI Taxonomy" id="310355"/>
    <lineage>
        <taxon>Bacteria</taxon>
        <taxon>Bacillati</taxon>
        <taxon>Actinomycetota</taxon>
        <taxon>Actinomycetes</taxon>
        <taxon>Micromonosporales</taxon>
        <taxon>Micromonosporaceae</taxon>
        <taxon>Catellatospora</taxon>
    </lineage>
</organism>
<comment type="caution">
    <text evidence="2">The sequence shown here is derived from an EMBL/GenBank/DDBJ whole genome shotgun (WGS) entry which is preliminary data.</text>
</comment>
<protein>
    <recommendedName>
        <fullName evidence="1">TniQ domain-containing protein</fullName>
    </recommendedName>
</protein>
<dbReference type="EMBL" id="BONF01000011">
    <property type="protein sequence ID" value="GIF80915.1"/>
    <property type="molecule type" value="Genomic_DNA"/>
</dbReference>
<sequence>MNGMPLPRSLDPLPAESLPGFMLRLAHRLDMTPTQLAQATGLDGGRRQSTMASSVIFALDPPLTATFAHATRLTLAEVTDLTLASLAPRYPPLDQQWTGRRRTAHGVFIRENWIFARFSRYCAECLAGDGSPIQNRHGGAWSKLWRVPVVFACPAHRWLLRHTCPGCGNPAHQRRPGSPQLLPLAAHPVTHPAACRNPTTSTAPYQPCGYRLDNATDAQTARASISEESLHLQRRLLALLRSDRPPAVVSVGQPTSPARYFADLRILTTLLTASWPAGRSVLAPGQVDTVDAYIRQLRHEITAARDAGRNVLEIRVYDRPPADAAVAAALLGAADQMLTCEPAILGDLLRDMFDASRPTRKWVRRALGDDERCSPGFLTVAGTASGTQHIIRKLGLPETKIPPRRVGFGLHHIPQYLPTGWYSTYFNSVDADERWVRRAVPVILARMVTGGGLRHAGTLLGLPWSAARHAVATVTRQLTRPKCRVAFDDAVEALTDRLHHAESRVDYGRRRDALATWSLSGDEWRDLTSGLVGKPVNGKGTLHVDWSDSKRLLASVWIWTKITQSEHHFSPLLRPDPRQAKPGGALSVYVHVRWPFLASGHGHYAELRSRLDTFAEDLSHRIDGTAHRQASKRG</sequence>
<proteinExistence type="predicted"/>
<evidence type="ECO:0000313" key="3">
    <source>
        <dbReference type="Proteomes" id="UP000601223"/>
    </source>
</evidence>
<feature type="domain" description="TniQ" evidence="1">
    <location>
        <begin position="7"/>
        <end position="160"/>
    </location>
</feature>
<dbReference type="Pfam" id="PF06527">
    <property type="entry name" value="TniQ"/>
    <property type="match status" value="1"/>
</dbReference>
<name>A0A8J3NJY1_9ACTN</name>
<dbReference type="Proteomes" id="UP000601223">
    <property type="component" value="Unassembled WGS sequence"/>
</dbReference>
<keyword evidence="3" id="KW-1185">Reference proteome</keyword>